<dbReference type="EMBL" id="CP001737">
    <property type="protein sequence ID" value="ACV81637.1"/>
    <property type="molecule type" value="Genomic_DNA"/>
</dbReference>
<protein>
    <submittedName>
        <fullName evidence="1">Uncharacterized protein</fullName>
    </submittedName>
</protein>
<keyword evidence="2" id="KW-1185">Reference proteome</keyword>
<dbReference type="Proteomes" id="UP000002218">
    <property type="component" value="Chromosome"/>
</dbReference>
<dbReference type="KEGG" id="nml:Namu_5373"/>
<gene>
    <name evidence="1" type="ordered locus">Namu_5373</name>
</gene>
<dbReference type="HOGENOM" id="CLU_2586039_0_0_11"/>
<reference evidence="2" key="1">
    <citation type="submission" date="2009-09" db="EMBL/GenBank/DDBJ databases">
        <title>The complete genome of Nakamurella multipartita DSM 44233.</title>
        <authorList>
            <consortium name="US DOE Joint Genome Institute (JGI-PGF)"/>
            <person name="Lucas S."/>
            <person name="Copeland A."/>
            <person name="Lapidus A."/>
            <person name="Glavina del Rio T."/>
            <person name="Dalin E."/>
            <person name="Tice H."/>
            <person name="Bruce D."/>
            <person name="Goodwin L."/>
            <person name="Pitluck S."/>
            <person name="Kyrpides N."/>
            <person name="Mavromatis K."/>
            <person name="Ivanova N."/>
            <person name="Ovchinnikova G."/>
            <person name="Sims D."/>
            <person name="Meincke L."/>
            <person name="Brettin T."/>
            <person name="Detter J.C."/>
            <person name="Han C."/>
            <person name="Larimer F."/>
            <person name="Land M."/>
            <person name="Hauser L."/>
            <person name="Markowitz V."/>
            <person name="Cheng J.-F."/>
            <person name="Hugenholtz P."/>
            <person name="Woyke T."/>
            <person name="Wu D."/>
            <person name="Klenk H.-P."/>
            <person name="Eisen J.A."/>
        </authorList>
    </citation>
    <scope>NUCLEOTIDE SEQUENCE [LARGE SCALE GENOMIC DNA]</scope>
    <source>
        <strain evidence="2">ATCC 700099 / DSM 44233 / CIP 104796 / JCM 9543 / NBRC 105858 / Y-104</strain>
    </source>
</reference>
<evidence type="ECO:0000313" key="1">
    <source>
        <dbReference type="EMBL" id="ACV81637.1"/>
    </source>
</evidence>
<accession>C8XDE7</accession>
<dbReference type="RefSeq" id="WP_015750437.1">
    <property type="nucleotide sequence ID" value="NC_013235.1"/>
</dbReference>
<sequence length="80" mass="8233">MVVGDGTVIESASDEVAIGELADELVIAADEEVEVAADVAADVVPAEFDPELHPAISTNDVPTAAAVAHPRRIATMRLPT</sequence>
<reference evidence="1 2" key="2">
    <citation type="journal article" date="2010" name="Stand. Genomic Sci.">
        <title>Complete genome sequence of Nakamurella multipartita type strain (Y-104).</title>
        <authorList>
            <person name="Tice H."/>
            <person name="Mayilraj S."/>
            <person name="Sims D."/>
            <person name="Lapidus A."/>
            <person name="Nolan M."/>
            <person name="Lucas S."/>
            <person name="Glavina Del Rio T."/>
            <person name="Copeland A."/>
            <person name="Cheng J.F."/>
            <person name="Meincke L."/>
            <person name="Bruce D."/>
            <person name="Goodwin L."/>
            <person name="Pitluck S."/>
            <person name="Ivanova N."/>
            <person name="Mavromatis K."/>
            <person name="Ovchinnikova G."/>
            <person name="Pati A."/>
            <person name="Chen A."/>
            <person name="Palaniappan K."/>
            <person name="Land M."/>
            <person name="Hauser L."/>
            <person name="Chang Y.J."/>
            <person name="Jeffries C.D."/>
            <person name="Detter J.C."/>
            <person name="Brettin T."/>
            <person name="Rohde M."/>
            <person name="Goker M."/>
            <person name="Bristow J."/>
            <person name="Eisen J.A."/>
            <person name="Markowitz V."/>
            <person name="Hugenholtz P."/>
            <person name="Kyrpides N.C."/>
            <person name="Klenk H.P."/>
            <person name="Chen F."/>
        </authorList>
    </citation>
    <scope>NUCLEOTIDE SEQUENCE [LARGE SCALE GENOMIC DNA]</scope>
    <source>
        <strain evidence="2">ATCC 700099 / DSM 44233 / CIP 104796 / JCM 9543 / NBRC 105858 / Y-104</strain>
    </source>
</reference>
<dbReference type="InParanoid" id="C8XDE7"/>
<name>C8XDE7_NAKMY</name>
<organism evidence="1 2">
    <name type="scientific">Nakamurella multipartita (strain ATCC 700099 / DSM 44233 / CIP 104796 / JCM 9543 / NBRC 105858 / Y-104)</name>
    <name type="common">Microsphaera multipartita</name>
    <dbReference type="NCBI Taxonomy" id="479431"/>
    <lineage>
        <taxon>Bacteria</taxon>
        <taxon>Bacillati</taxon>
        <taxon>Actinomycetota</taxon>
        <taxon>Actinomycetes</taxon>
        <taxon>Nakamurellales</taxon>
        <taxon>Nakamurellaceae</taxon>
        <taxon>Nakamurella</taxon>
    </lineage>
</organism>
<proteinExistence type="predicted"/>
<dbReference type="AlphaFoldDB" id="C8XDE7"/>
<evidence type="ECO:0000313" key="2">
    <source>
        <dbReference type="Proteomes" id="UP000002218"/>
    </source>
</evidence>